<evidence type="ECO:0000313" key="3">
    <source>
        <dbReference type="Proteomes" id="UP000192247"/>
    </source>
</evidence>
<dbReference type="Proteomes" id="UP000192247">
    <property type="component" value="Unassembled WGS sequence"/>
</dbReference>
<feature type="region of interest" description="Disordered" evidence="1">
    <location>
        <begin position="188"/>
        <end position="221"/>
    </location>
</feature>
<accession>A0A1V9XI59</accession>
<sequence>MSSFELPEPPRDHPGALLGGLRESLMASLALSMEDDDSNFIDVVDYLLSPDKDGYVSDRVIQKYLTLNSQAKEQLVDMLKQLAMTNVEDHRFADAVEPQTSGNVSQSNDSTEARSDKDPKHCAPRISYVRVIGATPKALQLLQMSNRSVENVSVLKNISRYNEDSDYDDVSVISNYEVALKAGEDLENTIDGADNGSVASGCKKKKRRKRKNNKKRSPETDVEVEIELDESEEADVYRETYRIDGALKLFKKPLQLPKCVQAQRHQQHQQQQQQQIYVVCEHFSSNQECQAQHHQGVIPPAEQASHERAAALVSAASPVTVTEPSSVPVGILKPDPLLFDKEFKFKSIGQQETKVASWDQLKCLVSEVFPHDSELKKAFESKSQNSFELWKFVVKYGKMYKDFVSEVLEMVNELKKVSFSLINSNS</sequence>
<gene>
    <name evidence="2" type="ORF">BIW11_09869</name>
</gene>
<name>A0A1V9XI59_9ACAR</name>
<feature type="compositionally biased region" description="Basic residues" evidence="1">
    <location>
        <begin position="202"/>
        <end position="215"/>
    </location>
</feature>
<feature type="region of interest" description="Disordered" evidence="1">
    <location>
        <begin position="95"/>
        <end position="120"/>
    </location>
</feature>
<organism evidence="2 3">
    <name type="scientific">Tropilaelaps mercedesae</name>
    <dbReference type="NCBI Taxonomy" id="418985"/>
    <lineage>
        <taxon>Eukaryota</taxon>
        <taxon>Metazoa</taxon>
        <taxon>Ecdysozoa</taxon>
        <taxon>Arthropoda</taxon>
        <taxon>Chelicerata</taxon>
        <taxon>Arachnida</taxon>
        <taxon>Acari</taxon>
        <taxon>Parasitiformes</taxon>
        <taxon>Mesostigmata</taxon>
        <taxon>Gamasina</taxon>
        <taxon>Dermanyssoidea</taxon>
        <taxon>Laelapidae</taxon>
        <taxon>Tropilaelaps</taxon>
    </lineage>
</organism>
<dbReference type="AlphaFoldDB" id="A0A1V9XI59"/>
<dbReference type="InParanoid" id="A0A1V9XI59"/>
<feature type="compositionally biased region" description="Polar residues" evidence="1">
    <location>
        <begin position="98"/>
        <end position="110"/>
    </location>
</feature>
<dbReference type="EMBL" id="MNPL01010296">
    <property type="protein sequence ID" value="OQR73224.1"/>
    <property type="molecule type" value="Genomic_DNA"/>
</dbReference>
<proteinExistence type="predicted"/>
<reference evidence="2 3" key="1">
    <citation type="journal article" date="2017" name="Gigascience">
        <title>Draft genome of the honey bee ectoparasitic mite, Tropilaelaps mercedesae, is shaped by the parasitic life history.</title>
        <authorList>
            <person name="Dong X."/>
            <person name="Armstrong S.D."/>
            <person name="Xia D."/>
            <person name="Makepeace B.L."/>
            <person name="Darby A.C."/>
            <person name="Kadowaki T."/>
        </authorList>
    </citation>
    <scope>NUCLEOTIDE SEQUENCE [LARGE SCALE GENOMIC DNA]</scope>
    <source>
        <strain evidence="2">Wuxi-XJTLU</strain>
    </source>
</reference>
<feature type="non-terminal residue" evidence="2">
    <location>
        <position position="426"/>
    </location>
</feature>
<keyword evidence="3" id="KW-1185">Reference proteome</keyword>
<evidence type="ECO:0000256" key="1">
    <source>
        <dbReference type="SAM" id="MobiDB-lite"/>
    </source>
</evidence>
<feature type="compositionally biased region" description="Basic and acidic residues" evidence="1">
    <location>
        <begin position="111"/>
        <end position="120"/>
    </location>
</feature>
<dbReference type="OrthoDB" id="10267814at2759"/>
<evidence type="ECO:0000313" key="2">
    <source>
        <dbReference type="EMBL" id="OQR73224.1"/>
    </source>
</evidence>
<comment type="caution">
    <text evidence="2">The sequence shown here is derived from an EMBL/GenBank/DDBJ whole genome shotgun (WGS) entry which is preliminary data.</text>
</comment>
<protein>
    <submittedName>
        <fullName evidence="2">Uncharacterized protein</fullName>
    </submittedName>
</protein>